<accession>R4YQ85</accession>
<dbReference type="Proteomes" id="UP000032749">
    <property type="component" value="Chromosome"/>
</dbReference>
<keyword evidence="7" id="KW-1185">Reference proteome</keyword>
<evidence type="ECO:0000313" key="6">
    <source>
        <dbReference type="EMBL" id="CCK77351.1"/>
    </source>
</evidence>
<dbReference type="GO" id="GO:0016887">
    <property type="term" value="F:ATP hydrolysis activity"/>
    <property type="evidence" value="ECO:0007669"/>
    <property type="project" value="InterPro"/>
</dbReference>
<dbReference type="Gene3D" id="3.40.50.300">
    <property type="entry name" value="P-loop containing nucleotide triphosphate hydrolases"/>
    <property type="match status" value="1"/>
</dbReference>
<feature type="domain" description="ABC transporter" evidence="5">
    <location>
        <begin position="14"/>
        <end position="254"/>
    </location>
</feature>
<dbReference type="GO" id="GO:1902495">
    <property type="term" value="C:transmembrane transporter complex"/>
    <property type="evidence" value="ECO:0007669"/>
    <property type="project" value="UniProtKB-ARBA"/>
</dbReference>
<sequence>MSTNIEHEQQVPLLDLKKVVKQVKTGSDELTILQGLDLQIKHGESLAIVGASGSGKSTLLGIMAGLDQSTSGEVWLNGQALHNLDEDQRAAVRADGVGFVFQNFQLLPALTALENVRLPLEMTQKYSLKECEALAQKWLDKVGLGHRLQHQPTQLSGGEQQRVAIARAFACQPTVLFADEPTGNLDRKTGKYIIDLLFELNQQNQTSLVLVTHDEHLAKRCQRSIHIDDGKIVNDGINDDANQELTTPIQGADV</sequence>
<dbReference type="FunFam" id="3.40.50.300:FF:000032">
    <property type="entry name" value="Export ABC transporter ATP-binding protein"/>
    <property type="match status" value="1"/>
</dbReference>
<name>R4YQ85_OLEAN</name>
<dbReference type="InterPro" id="IPR017911">
    <property type="entry name" value="MacB-like_ATP-bd"/>
</dbReference>
<dbReference type="InterPro" id="IPR003593">
    <property type="entry name" value="AAA+_ATPase"/>
</dbReference>
<evidence type="ECO:0000256" key="4">
    <source>
        <dbReference type="ARBA" id="ARBA00038388"/>
    </source>
</evidence>
<keyword evidence="2" id="KW-0547">Nucleotide-binding</keyword>
<dbReference type="PANTHER" id="PTHR42798">
    <property type="entry name" value="LIPOPROTEIN-RELEASING SYSTEM ATP-BINDING PROTEIN LOLD"/>
    <property type="match status" value="1"/>
</dbReference>
<dbReference type="CDD" id="cd03255">
    <property type="entry name" value="ABC_MJ0796_LolCDE_FtsE"/>
    <property type="match status" value="1"/>
</dbReference>
<reference evidence="6 7" key="1">
    <citation type="journal article" date="2013" name="Nat. Commun.">
        <title>Genome sequence and functional genomic analysis of the oil-degrading bacterium Oleispira antarctica.</title>
        <authorList>
            <person name="Kube M."/>
            <person name="Chernikova T.N."/>
            <person name="Al-Ramahi Y."/>
            <person name="Beloqui A."/>
            <person name="Lopez-Cortez N."/>
            <person name="Guazzaroni M.E."/>
            <person name="Heipieper H.J."/>
            <person name="Klages S."/>
            <person name="Kotsyurbenko O.R."/>
            <person name="Langer I."/>
            <person name="Nechitaylo T.Y."/>
            <person name="Lunsdorf H."/>
            <person name="Fernandez M."/>
            <person name="Juarez S."/>
            <person name="Ciordia S."/>
            <person name="Singer A."/>
            <person name="Kagan O."/>
            <person name="Egorova O."/>
            <person name="Petit P.A."/>
            <person name="Stogios P."/>
            <person name="Kim Y."/>
            <person name="Tchigvintsev A."/>
            <person name="Flick R."/>
            <person name="Denaro R."/>
            <person name="Genovese M."/>
            <person name="Albar J.P."/>
            <person name="Reva O.N."/>
            <person name="Martinez-Gomariz M."/>
            <person name="Tran H."/>
            <person name="Ferrer M."/>
            <person name="Savchenko A."/>
            <person name="Yakunin A.F."/>
            <person name="Yakimov M.M."/>
            <person name="Golyshina O.V."/>
            <person name="Reinhardt R."/>
            <person name="Golyshin P.N."/>
        </authorList>
    </citation>
    <scope>NUCLEOTIDE SEQUENCE [LARGE SCALE GENOMIC DNA]</scope>
</reference>
<evidence type="ECO:0000256" key="3">
    <source>
        <dbReference type="ARBA" id="ARBA00022840"/>
    </source>
</evidence>
<dbReference type="EMBL" id="FO203512">
    <property type="protein sequence ID" value="CCK77351.1"/>
    <property type="molecule type" value="Genomic_DNA"/>
</dbReference>
<proteinExistence type="inferred from homology"/>
<dbReference type="InterPro" id="IPR003439">
    <property type="entry name" value="ABC_transporter-like_ATP-bd"/>
</dbReference>
<protein>
    <submittedName>
        <fullName evidence="6">ABC transporter, ATPase subunit</fullName>
    </submittedName>
</protein>
<organism evidence="6 7">
    <name type="scientific">Oleispira antarctica RB-8</name>
    <dbReference type="NCBI Taxonomy" id="698738"/>
    <lineage>
        <taxon>Bacteria</taxon>
        <taxon>Pseudomonadati</taxon>
        <taxon>Pseudomonadota</taxon>
        <taxon>Gammaproteobacteria</taxon>
        <taxon>Oceanospirillales</taxon>
        <taxon>Oceanospirillaceae</taxon>
        <taxon>Oleispira</taxon>
    </lineage>
</organism>
<evidence type="ECO:0000256" key="1">
    <source>
        <dbReference type="ARBA" id="ARBA00022448"/>
    </source>
</evidence>
<dbReference type="InterPro" id="IPR027417">
    <property type="entry name" value="P-loop_NTPase"/>
</dbReference>
<dbReference type="PROSITE" id="PS50893">
    <property type="entry name" value="ABC_TRANSPORTER_2"/>
    <property type="match status" value="1"/>
</dbReference>
<gene>
    <name evidence="6" type="ORF">OLEAN_C31750</name>
</gene>
<evidence type="ECO:0000256" key="2">
    <source>
        <dbReference type="ARBA" id="ARBA00022741"/>
    </source>
</evidence>
<evidence type="ECO:0000313" key="7">
    <source>
        <dbReference type="Proteomes" id="UP000032749"/>
    </source>
</evidence>
<dbReference type="SMART" id="SM00382">
    <property type="entry name" value="AAA"/>
    <property type="match status" value="1"/>
</dbReference>
<comment type="similarity">
    <text evidence="4">Belongs to the ABC transporter superfamily. Macrolide exporter (TC 3.A.1.122) family.</text>
</comment>
<dbReference type="SUPFAM" id="SSF52540">
    <property type="entry name" value="P-loop containing nucleoside triphosphate hydrolases"/>
    <property type="match status" value="1"/>
</dbReference>
<dbReference type="GO" id="GO:0005524">
    <property type="term" value="F:ATP binding"/>
    <property type="evidence" value="ECO:0007669"/>
    <property type="project" value="UniProtKB-KW"/>
</dbReference>
<evidence type="ECO:0000259" key="5">
    <source>
        <dbReference type="PROSITE" id="PS50893"/>
    </source>
</evidence>
<dbReference type="AlphaFoldDB" id="R4YQ85"/>
<dbReference type="HOGENOM" id="CLU_000604_1_22_6"/>
<dbReference type="Pfam" id="PF00005">
    <property type="entry name" value="ABC_tran"/>
    <property type="match status" value="1"/>
</dbReference>
<dbReference type="InterPro" id="IPR017871">
    <property type="entry name" value="ABC_transporter-like_CS"/>
</dbReference>
<keyword evidence="1" id="KW-0813">Transport</keyword>
<dbReference type="GO" id="GO:0022857">
    <property type="term" value="F:transmembrane transporter activity"/>
    <property type="evidence" value="ECO:0007669"/>
    <property type="project" value="UniProtKB-ARBA"/>
</dbReference>
<keyword evidence="3" id="KW-0067">ATP-binding</keyword>
<dbReference type="PANTHER" id="PTHR42798:SF2">
    <property type="entry name" value="ABC TRANSPORTER ATP-BINDING PROTEIN MG467-RELATED"/>
    <property type="match status" value="1"/>
</dbReference>
<dbReference type="KEGG" id="oai:OLEAN_C31750"/>
<dbReference type="OrthoDB" id="9801477at2"/>
<dbReference type="STRING" id="698738.OLEAN_C31750"/>
<dbReference type="PROSITE" id="PS00211">
    <property type="entry name" value="ABC_TRANSPORTER_1"/>
    <property type="match status" value="1"/>
</dbReference>